<feature type="domain" description="AAA+ ATPase" evidence="2">
    <location>
        <begin position="215"/>
        <end position="403"/>
    </location>
</feature>
<dbReference type="AlphaFoldDB" id="A0A9X1TYZ6"/>
<dbReference type="Gene3D" id="3.30.230.10">
    <property type="match status" value="1"/>
</dbReference>
<protein>
    <submittedName>
        <fullName evidence="3">YifB family Mg chelatase-like AAA ATPase</fullName>
    </submittedName>
</protein>
<dbReference type="InterPro" id="IPR020568">
    <property type="entry name" value="Ribosomal_Su5_D2-typ_SF"/>
</dbReference>
<dbReference type="InterPro" id="IPR003593">
    <property type="entry name" value="AAA+_ATPase"/>
</dbReference>
<accession>A0A9X1TYZ6</accession>
<organism evidence="3 4">
    <name type="scientific">Corynebacterium uropygiale</name>
    <dbReference type="NCBI Taxonomy" id="1775911"/>
    <lineage>
        <taxon>Bacteria</taxon>
        <taxon>Bacillati</taxon>
        <taxon>Actinomycetota</taxon>
        <taxon>Actinomycetes</taxon>
        <taxon>Mycobacteriales</taxon>
        <taxon>Corynebacteriaceae</taxon>
        <taxon>Corynebacterium</taxon>
    </lineage>
</organism>
<comment type="similarity">
    <text evidence="1">Belongs to the Mg-chelatase subunits D/I family. ComM subfamily.</text>
</comment>
<dbReference type="CDD" id="cd00009">
    <property type="entry name" value="AAA"/>
    <property type="match status" value="1"/>
</dbReference>
<sequence>MPLASTRSVAFLGVSAEPIEVEVNIGAGLPGVHIVGLADTAVSEARERMKTAIINSELGWPKTKITLSLSPASLRKKGAHYDLAMALGILAAAQPSTEVHRRLSRALILGELGLDGRVRRVPGVLAALRRAEEEGMRTVILPQANEEEAALFRENSVEILLADHLIEAWRWACGVGDLGAPRPRAMGEPGRTHGDMRDVVGQPELVHAAEVAAAGGHHLMLIGPPGSGKSMLAARLPSILPPLTPTQCIDATIIHSLSGGGHELPVRRAPFVAPHHSVTRAALLGGGSGYPTPGAVSLAHHGILFLDEVSEIPAAILDALRTPLDQGEVRIIRSRRECVLPARCQLVLAANPCRCGAETLAECRCRATERQRYLQNLSGPLRDRIDIIVRSRSGGQILAEASTPSSAEIAERVAAARERSAHRWARAGVPVSLNAHVDPHLLRREHPADEPAMALLGAHLAQRSLTQRGVSRTLTVAWTLCDLDGAPRPDIDHMARAIDLHEHEGKEPA</sequence>
<dbReference type="RefSeq" id="WP_236118186.1">
    <property type="nucleotide sequence ID" value="NZ_JAKGSI010000002.1"/>
</dbReference>
<evidence type="ECO:0000259" key="2">
    <source>
        <dbReference type="SMART" id="SM00382"/>
    </source>
</evidence>
<dbReference type="NCBIfam" id="TIGR00368">
    <property type="entry name" value="YifB family Mg chelatase-like AAA ATPase"/>
    <property type="match status" value="1"/>
</dbReference>
<evidence type="ECO:0000313" key="4">
    <source>
        <dbReference type="Proteomes" id="UP001139336"/>
    </source>
</evidence>
<keyword evidence="4" id="KW-1185">Reference proteome</keyword>
<dbReference type="Gene3D" id="3.40.50.300">
    <property type="entry name" value="P-loop containing nucleotide triphosphate hydrolases"/>
    <property type="match status" value="1"/>
</dbReference>
<evidence type="ECO:0000256" key="1">
    <source>
        <dbReference type="ARBA" id="ARBA00006354"/>
    </source>
</evidence>
<dbReference type="Proteomes" id="UP001139336">
    <property type="component" value="Unassembled WGS sequence"/>
</dbReference>
<dbReference type="Pfam" id="PF13335">
    <property type="entry name" value="Mg_chelatase_C"/>
    <property type="match status" value="1"/>
</dbReference>
<dbReference type="GO" id="GO:0005524">
    <property type="term" value="F:ATP binding"/>
    <property type="evidence" value="ECO:0007669"/>
    <property type="project" value="InterPro"/>
</dbReference>
<dbReference type="InterPro" id="IPR000523">
    <property type="entry name" value="Mg_chelatse_chII-like_cat_dom"/>
</dbReference>
<dbReference type="Pfam" id="PF01078">
    <property type="entry name" value="Mg_chelatase"/>
    <property type="match status" value="1"/>
</dbReference>
<gene>
    <name evidence="3" type="ORF">L1O03_04190</name>
</gene>
<dbReference type="InterPro" id="IPR025158">
    <property type="entry name" value="Mg_chelat-rel_C"/>
</dbReference>
<comment type="caution">
    <text evidence="3">The sequence shown here is derived from an EMBL/GenBank/DDBJ whole genome shotgun (WGS) entry which is preliminary data.</text>
</comment>
<dbReference type="EMBL" id="JAKGSI010000002">
    <property type="protein sequence ID" value="MCF4006381.1"/>
    <property type="molecule type" value="Genomic_DNA"/>
</dbReference>
<dbReference type="SUPFAM" id="SSF54211">
    <property type="entry name" value="Ribosomal protein S5 domain 2-like"/>
    <property type="match status" value="1"/>
</dbReference>
<dbReference type="InterPro" id="IPR004482">
    <property type="entry name" value="Mg_chelat-rel"/>
</dbReference>
<dbReference type="SMART" id="SM00382">
    <property type="entry name" value="AAA"/>
    <property type="match status" value="1"/>
</dbReference>
<dbReference type="InterPro" id="IPR014721">
    <property type="entry name" value="Ribsml_uS5_D2-typ_fold_subgr"/>
</dbReference>
<name>A0A9X1TYZ6_9CORY</name>
<dbReference type="Pfam" id="PF13541">
    <property type="entry name" value="ChlI"/>
    <property type="match status" value="1"/>
</dbReference>
<dbReference type="PANTHER" id="PTHR32039">
    <property type="entry name" value="MAGNESIUM-CHELATASE SUBUNIT CHLI"/>
    <property type="match status" value="1"/>
</dbReference>
<reference evidence="3" key="1">
    <citation type="submission" date="2022-01" db="EMBL/GenBank/DDBJ databases">
        <title>Corynebacterium sp. nov isolated from isolated from the feces of the greater white-fronted geese (Anser albifrons) at Poyang Lake, PR China.</title>
        <authorList>
            <person name="Liu Q."/>
        </authorList>
    </citation>
    <scope>NUCLEOTIDE SEQUENCE</scope>
    <source>
        <strain evidence="3">JCM 32435</strain>
    </source>
</reference>
<proteinExistence type="inferred from homology"/>
<dbReference type="SUPFAM" id="SSF52540">
    <property type="entry name" value="P-loop containing nucleoside triphosphate hydrolases"/>
    <property type="match status" value="1"/>
</dbReference>
<evidence type="ECO:0000313" key="3">
    <source>
        <dbReference type="EMBL" id="MCF4006381.1"/>
    </source>
</evidence>
<dbReference type="InterPro" id="IPR045006">
    <property type="entry name" value="CHLI-like"/>
</dbReference>
<dbReference type="InterPro" id="IPR027417">
    <property type="entry name" value="P-loop_NTPase"/>
</dbReference>
<dbReference type="PANTHER" id="PTHR32039:SF7">
    <property type="entry name" value="COMPETENCE PROTEIN COMM"/>
    <property type="match status" value="1"/>
</dbReference>